<sequence>MSNEQQTNAPADKGQKEKRSSNVLSWFNLLLIIILFALAGAAGFFGWQQQQAATAETAVLTDRLNTALQKIEASNARETTLMQRAEALNTASQNLAAQVAHNTERLGKLPGAERQDWLLAEAEYLLRLASQRLELERDWEGAISMLTAADNVIIETRNPRFDKVRAQIARELMALRAVPAVDRVGAIFRLQALQEQVTALPWMPEKLIAEPVAEEEPLTLDEQTWYWNLWYTVRDNVIRMVRIRERDEPIAAPLTPDQQYYLQQNMHLMLEQAQIALLREQTELYEHSLQRVSEWLDAYLVIEDARTRAARAALSELQAWEVAPERPDITASLLMLQKLVEEQRRNGTVQPTETNVDEAEEAGTEEDA</sequence>
<dbReference type="STRING" id="484498.SAMN05421686_102159"/>
<keyword evidence="2" id="KW-0472">Membrane</keyword>
<dbReference type="Pfam" id="PF04375">
    <property type="entry name" value="HemX"/>
    <property type="match status" value="1"/>
</dbReference>
<dbReference type="RefSeq" id="WP_076514319.1">
    <property type="nucleotide sequence ID" value="NZ_FTOH01000002.1"/>
</dbReference>
<dbReference type="GO" id="GO:0032259">
    <property type="term" value="P:methylation"/>
    <property type="evidence" value="ECO:0007669"/>
    <property type="project" value="UniProtKB-KW"/>
</dbReference>
<dbReference type="OrthoDB" id="5739852at2"/>
<evidence type="ECO:0000313" key="4">
    <source>
        <dbReference type="Proteomes" id="UP000185639"/>
    </source>
</evidence>
<feature type="compositionally biased region" description="Acidic residues" evidence="1">
    <location>
        <begin position="355"/>
        <end position="368"/>
    </location>
</feature>
<name>A0A1N7JRC0_9GAMM</name>
<dbReference type="PANTHER" id="PTHR38043:SF1">
    <property type="entry name" value="PROTEIN HEMX"/>
    <property type="match status" value="1"/>
</dbReference>
<feature type="region of interest" description="Disordered" evidence="1">
    <location>
        <begin position="344"/>
        <end position="368"/>
    </location>
</feature>
<keyword evidence="3" id="KW-0489">Methyltransferase</keyword>
<organism evidence="3 4">
    <name type="scientific">Thalassolituus maritimus</name>
    <dbReference type="NCBI Taxonomy" id="484498"/>
    <lineage>
        <taxon>Bacteria</taxon>
        <taxon>Pseudomonadati</taxon>
        <taxon>Pseudomonadota</taxon>
        <taxon>Gammaproteobacteria</taxon>
        <taxon>Oceanospirillales</taxon>
        <taxon>Oceanospirillaceae</taxon>
        <taxon>Thalassolituus</taxon>
    </lineage>
</organism>
<protein>
    <submittedName>
        <fullName evidence="3">Uroporphyrin-3 C-methyltransferase</fullName>
    </submittedName>
</protein>
<keyword evidence="2" id="KW-1133">Transmembrane helix</keyword>
<feature type="transmembrane region" description="Helical" evidence="2">
    <location>
        <begin position="23"/>
        <end position="47"/>
    </location>
</feature>
<dbReference type="PANTHER" id="PTHR38043">
    <property type="entry name" value="PROTEIN HEMX"/>
    <property type="match status" value="1"/>
</dbReference>
<evidence type="ECO:0000256" key="2">
    <source>
        <dbReference type="SAM" id="Phobius"/>
    </source>
</evidence>
<keyword evidence="3" id="KW-0808">Transferase</keyword>
<evidence type="ECO:0000313" key="3">
    <source>
        <dbReference type="EMBL" id="SIS51857.1"/>
    </source>
</evidence>
<evidence type="ECO:0000256" key="1">
    <source>
        <dbReference type="SAM" id="MobiDB-lite"/>
    </source>
</evidence>
<dbReference type="InterPro" id="IPR007470">
    <property type="entry name" value="HemX"/>
</dbReference>
<accession>A0A1N7JRC0</accession>
<keyword evidence="4" id="KW-1185">Reference proteome</keyword>
<dbReference type="EMBL" id="FTOH01000002">
    <property type="protein sequence ID" value="SIS51857.1"/>
    <property type="molecule type" value="Genomic_DNA"/>
</dbReference>
<dbReference type="GO" id="GO:0008168">
    <property type="term" value="F:methyltransferase activity"/>
    <property type="evidence" value="ECO:0007669"/>
    <property type="project" value="UniProtKB-KW"/>
</dbReference>
<reference evidence="4" key="1">
    <citation type="submission" date="2017-01" db="EMBL/GenBank/DDBJ databases">
        <authorList>
            <person name="Varghese N."/>
            <person name="Submissions S."/>
        </authorList>
    </citation>
    <scope>NUCLEOTIDE SEQUENCE [LARGE SCALE GENOMIC DNA]</scope>
    <source>
        <strain evidence="4">DSM 24913</strain>
    </source>
</reference>
<gene>
    <name evidence="3" type="ORF">SAMN05421686_102159</name>
</gene>
<dbReference type="Proteomes" id="UP000185639">
    <property type="component" value="Unassembled WGS sequence"/>
</dbReference>
<dbReference type="AlphaFoldDB" id="A0A1N7JRC0"/>
<keyword evidence="2" id="KW-0812">Transmembrane</keyword>
<proteinExistence type="predicted"/>